<dbReference type="AlphaFoldDB" id="B3PEJ5"/>
<dbReference type="EMBL" id="CP000934">
    <property type="protein sequence ID" value="ACE82883.1"/>
    <property type="molecule type" value="Genomic_DNA"/>
</dbReference>
<name>B3PEJ5_CELJU</name>
<accession>B3PEJ5</accession>
<organism evidence="1 2">
    <name type="scientific">Cellvibrio japonicus (strain Ueda107)</name>
    <name type="common">Pseudomonas fluorescens subsp. cellulosa</name>
    <dbReference type="NCBI Taxonomy" id="498211"/>
    <lineage>
        <taxon>Bacteria</taxon>
        <taxon>Pseudomonadati</taxon>
        <taxon>Pseudomonadota</taxon>
        <taxon>Gammaproteobacteria</taxon>
        <taxon>Cellvibrionales</taxon>
        <taxon>Cellvibrionaceae</taxon>
        <taxon>Cellvibrio</taxon>
    </lineage>
</organism>
<evidence type="ECO:0000313" key="2">
    <source>
        <dbReference type="Proteomes" id="UP000001036"/>
    </source>
</evidence>
<evidence type="ECO:0000313" key="1">
    <source>
        <dbReference type="EMBL" id="ACE82883.1"/>
    </source>
</evidence>
<keyword evidence="2" id="KW-1185">Reference proteome</keyword>
<dbReference type="HOGENOM" id="CLU_3059822_0_0_6"/>
<dbReference type="Proteomes" id="UP000001036">
    <property type="component" value="Chromosome"/>
</dbReference>
<dbReference type="KEGG" id="cja:CJA_3297"/>
<reference evidence="1 2" key="1">
    <citation type="journal article" date="2008" name="J. Bacteriol.">
        <title>Insights into plant cell wall degradation from the genome sequence of the soil bacterium Cellvibrio japonicus.</title>
        <authorList>
            <person name="Deboy R.T."/>
            <person name="Mongodin E.F."/>
            <person name="Fouts D.E."/>
            <person name="Tailford L.E."/>
            <person name="Khouri H."/>
            <person name="Emerson J.B."/>
            <person name="Mohamoud Y."/>
            <person name="Watkins K."/>
            <person name="Henrissat B."/>
            <person name="Gilbert H.J."/>
            <person name="Nelson K.E."/>
        </authorList>
    </citation>
    <scope>NUCLEOTIDE SEQUENCE [LARGE SCALE GENOMIC DNA]</scope>
    <source>
        <strain evidence="1 2">Ueda107</strain>
    </source>
</reference>
<sequence>MVLAFFSPAFFLSAAIVTIPVTNVGNVPGYKHYTRVMTKPRVQGSRFHPGSLQ</sequence>
<gene>
    <name evidence="1" type="ordered locus">CJA_3297</name>
</gene>
<protein>
    <submittedName>
        <fullName evidence="1">Uncharacterized protein</fullName>
    </submittedName>
</protein>
<proteinExistence type="predicted"/>